<evidence type="ECO:0000313" key="1">
    <source>
        <dbReference type="EMBL" id="KJH71443.1"/>
    </source>
</evidence>
<dbReference type="PANTHER" id="PTHR43649:SF12">
    <property type="entry name" value="DIACETYLCHITOBIOSE BINDING PROTEIN DASA"/>
    <property type="match status" value="1"/>
</dbReference>
<reference evidence="1 2" key="1">
    <citation type="submission" date="2015-02" db="EMBL/GenBank/DDBJ databases">
        <title>Draft genome of a novel marine cyanobacterium (Chroococcales) isolated from South Atlantic Ocean.</title>
        <authorList>
            <person name="Rigonato J."/>
            <person name="Alvarenga D.O."/>
            <person name="Branco L.H."/>
            <person name="Varani A.M."/>
            <person name="Brandini F.P."/>
            <person name="Fiore M.F."/>
        </authorList>
    </citation>
    <scope>NUCLEOTIDE SEQUENCE [LARGE SCALE GENOMIC DNA]</scope>
    <source>
        <strain evidence="1 2">CENA595</strain>
    </source>
</reference>
<dbReference type="PANTHER" id="PTHR43649">
    <property type="entry name" value="ARABINOSE-BINDING PROTEIN-RELATED"/>
    <property type="match status" value="1"/>
</dbReference>
<dbReference type="AlphaFoldDB" id="A0A0D8ZRL1"/>
<name>A0A0D8ZRL1_9CYAN</name>
<dbReference type="Pfam" id="PF13416">
    <property type="entry name" value="SBP_bac_8"/>
    <property type="match status" value="1"/>
</dbReference>
<dbReference type="Gene3D" id="3.40.190.10">
    <property type="entry name" value="Periplasmic binding protein-like II"/>
    <property type="match status" value="1"/>
</dbReference>
<gene>
    <name evidence="1" type="ORF">UH38_12900</name>
</gene>
<organism evidence="1 2">
    <name type="scientific">Aliterella atlantica CENA595</name>
    <dbReference type="NCBI Taxonomy" id="1618023"/>
    <lineage>
        <taxon>Bacteria</taxon>
        <taxon>Bacillati</taxon>
        <taxon>Cyanobacteriota</taxon>
        <taxon>Cyanophyceae</taxon>
        <taxon>Chroococcidiopsidales</taxon>
        <taxon>Aliterellaceae</taxon>
        <taxon>Aliterella</taxon>
    </lineage>
</organism>
<dbReference type="SUPFAM" id="SSF53850">
    <property type="entry name" value="Periplasmic binding protein-like II"/>
    <property type="match status" value="1"/>
</dbReference>
<sequence>MSKIQSDRLQILRNLQRWRYLLLAVFFTLVIVACDRTSTSNRDLVNAAFTENKVLKIWWDKGFTLEEDEALQQIVSNWEKQSGNKVELSFYSTDELSQKTERELRSGELPDLIAMFKSEKSLAPRLAWEGKLADVSDVIEPIKNLYSDKVLQTVNFYNQTDKKRSYYALPIHQATIHVYYWRDLLEKIGRSSDRNIPHDWDGFWKYWMQSQDELRAKQIDIYGLGLPLSVAAGDTYQTFEQILEAYDVQMLDSQGQLQVDNPQVRQSIIKILNWYNKAYQQGYLPPDALHWLNPDNNRNLLNRKVLMTTNDTLSIATALRQDPDTYSHKLGILELPNKPSGEQMRYLITVQQVILFANSPNQKIAKDFLAYLIQPDVIGNYLKVAGGRHSPVLKPNWQDPFWTNPQDPHVSTATKTIAQGQTRLFYTFTNPAYSMVLKENVWGKALKRVLVDGSSAEVAADEAIARIKQIFAEW</sequence>
<dbReference type="InterPro" id="IPR006059">
    <property type="entry name" value="SBP"/>
</dbReference>
<protein>
    <submittedName>
        <fullName evidence="1">ABC transporter substrate-binding protein</fullName>
    </submittedName>
</protein>
<dbReference type="InterPro" id="IPR050490">
    <property type="entry name" value="Bact_solute-bd_prot1"/>
</dbReference>
<dbReference type="EMBL" id="JYON01000012">
    <property type="protein sequence ID" value="KJH71443.1"/>
    <property type="molecule type" value="Genomic_DNA"/>
</dbReference>
<comment type="caution">
    <text evidence="1">The sequence shown here is derived from an EMBL/GenBank/DDBJ whole genome shotgun (WGS) entry which is preliminary data.</text>
</comment>
<accession>A0A0D8ZRL1</accession>
<dbReference type="STRING" id="1618023.UH38_12900"/>
<dbReference type="PROSITE" id="PS51257">
    <property type="entry name" value="PROKAR_LIPOPROTEIN"/>
    <property type="match status" value="1"/>
</dbReference>
<proteinExistence type="predicted"/>
<dbReference type="RefSeq" id="WP_045055069.1">
    <property type="nucleotide sequence ID" value="NZ_CAWMDP010000050.1"/>
</dbReference>
<keyword evidence="2" id="KW-1185">Reference proteome</keyword>
<dbReference type="Proteomes" id="UP000032452">
    <property type="component" value="Unassembled WGS sequence"/>
</dbReference>
<dbReference type="PATRIC" id="fig|1618023.3.peg.4500"/>
<dbReference type="OrthoDB" id="8871943at2"/>
<evidence type="ECO:0000313" key="2">
    <source>
        <dbReference type="Proteomes" id="UP000032452"/>
    </source>
</evidence>